<dbReference type="PANTHER" id="PTHR35601">
    <property type="entry name" value="TOXIN RELE"/>
    <property type="match status" value="1"/>
</dbReference>
<comment type="similarity">
    <text evidence="1">Belongs to the RelE toxin family.</text>
</comment>
<accession>A0A1A0CBG8</accession>
<dbReference type="Proteomes" id="UP000093796">
    <property type="component" value="Unassembled WGS sequence"/>
</dbReference>
<dbReference type="AlphaFoldDB" id="A0A1A0CBG8"/>
<dbReference type="SUPFAM" id="SSF143011">
    <property type="entry name" value="RelE-like"/>
    <property type="match status" value="1"/>
</dbReference>
<organism evidence="2 3">
    <name type="scientific">Acetobacter pasteurianus</name>
    <name type="common">Acetobacter turbidans</name>
    <dbReference type="NCBI Taxonomy" id="438"/>
    <lineage>
        <taxon>Bacteria</taxon>
        <taxon>Pseudomonadati</taxon>
        <taxon>Pseudomonadota</taxon>
        <taxon>Alphaproteobacteria</taxon>
        <taxon>Acetobacterales</taxon>
        <taxon>Acetobacteraceae</taxon>
        <taxon>Acetobacter</taxon>
    </lineage>
</organism>
<dbReference type="Pfam" id="PF05973">
    <property type="entry name" value="Gp49"/>
    <property type="match status" value="1"/>
</dbReference>
<dbReference type="RefSeq" id="WP_231111232.1">
    <property type="nucleotide sequence ID" value="NZ_BSCN01000076.1"/>
</dbReference>
<dbReference type="Gene3D" id="3.30.2310.20">
    <property type="entry name" value="RelE-like"/>
    <property type="match status" value="1"/>
</dbReference>
<gene>
    <name evidence="2" type="ORF">SRCM100623_02863</name>
</gene>
<evidence type="ECO:0000256" key="1">
    <source>
        <dbReference type="ARBA" id="ARBA00006226"/>
    </source>
</evidence>
<dbReference type="InterPro" id="IPR035093">
    <property type="entry name" value="RelE/ParE_toxin_dom_sf"/>
</dbReference>
<proteinExistence type="inferred from homology"/>
<name>A0A1A0CBG8_ACEPA</name>
<sequence>MSPYSVDMLDAAKKELAALPKTENNQIIKRLIKLQDNPHIPALALSGNLAGCYEIKLRTAGIRAVYSVDDGKMTLLVIAIGKRERKQVYKTASDRFNE</sequence>
<protein>
    <submittedName>
        <fullName evidence="2">Putative RelE-like toxin protein</fullName>
    </submittedName>
</protein>
<comment type="caution">
    <text evidence="2">The sequence shown here is derived from an EMBL/GenBank/DDBJ whole genome shotgun (WGS) entry which is preliminary data.</text>
</comment>
<dbReference type="eggNOG" id="COG2026">
    <property type="taxonomic scope" value="Bacteria"/>
</dbReference>
<reference evidence="2 3" key="1">
    <citation type="submission" date="2016-05" db="EMBL/GenBank/DDBJ databases">
        <title>Genome sequencing of Acetobacter pasteurianus strain SRCM100623.</title>
        <authorList>
            <person name="Song Y.R."/>
        </authorList>
    </citation>
    <scope>NUCLEOTIDE SEQUENCE [LARGE SCALE GENOMIC DNA]</scope>
    <source>
        <strain evidence="2 3">SRCM100623</strain>
    </source>
</reference>
<dbReference type="PATRIC" id="fig|438.15.peg.3162"/>
<evidence type="ECO:0000313" key="3">
    <source>
        <dbReference type="Proteomes" id="UP000093796"/>
    </source>
</evidence>
<evidence type="ECO:0000313" key="2">
    <source>
        <dbReference type="EMBL" id="OAZ59995.1"/>
    </source>
</evidence>
<dbReference type="InterPro" id="IPR009241">
    <property type="entry name" value="HigB-like"/>
</dbReference>
<dbReference type="EMBL" id="LYUD01000165">
    <property type="protein sequence ID" value="OAZ59995.1"/>
    <property type="molecule type" value="Genomic_DNA"/>
</dbReference>
<dbReference type="PANTHER" id="PTHR35601:SF1">
    <property type="entry name" value="TOXIN RELE"/>
    <property type="match status" value="1"/>
</dbReference>